<comment type="caution">
    <text evidence="13">The sequence shown here is derived from an EMBL/GenBank/DDBJ whole genome shotgun (WGS) entry which is preliminary data.</text>
</comment>
<dbReference type="SUPFAM" id="SSF49854">
    <property type="entry name" value="Spermadhesin, CUB domain"/>
    <property type="match status" value="2"/>
</dbReference>
<evidence type="ECO:0000256" key="7">
    <source>
        <dbReference type="ARBA" id="ARBA00023157"/>
    </source>
</evidence>
<evidence type="ECO:0000256" key="1">
    <source>
        <dbReference type="ARBA" id="ARBA00022536"/>
    </source>
</evidence>
<feature type="domain" description="CUB" evidence="11">
    <location>
        <begin position="384"/>
        <end position="517"/>
    </location>
</feature>
<dbReference type="InterPro" id="IPR001506">
    <property type="entry name" value="Peptidase_M12A"/>
</dbReference>
<evidence type="ECO:0000313" key="14">
    <source>
        <dbReference type="Proteomes" id="UP001487740"/>
    </source>
</evidence>
<dbReference type="GO" id="GO:0008270">
    <property type="term" value="F:zinc ion binding"/>
    <property type="evidence" value="ECO:0007669"/>
    <property type="project" value="InterPro"/>
</dbReference>
<accession>A0AAW0UJC1</accession>
<evidence type="ECO:0000313" key="13">
    <source>
        <dbReference type="EMBL" id="KAK8400259.1"/>
    </source>
</evidence>
<evidence type="ECO:0000256" key="9">
    <source>
        <dbReference type="RuleBase" id="RU361183"/>
    </source>
</evidence>
<dbReference type="Pfam" id="PF01400">
    <property type="entry name" value="Astacin"/>
    <property type="match status" value="1"/>
</dbReference>
<evidence type="ECO:0000256" key="4">
    <source>
        <dbReference type="ARBA" id="ARBA00022801"/>
    </source>
</evidence>
<comment type="cofactor">
    <cofactor evidence="9">
        <name>Zn(2+)</name>
        <dbReference type="ChEBI" id="CHEBI:29105"/>
    </cofactor>
    <text evidence="9">Binds 1 zinc ion per subunit.</text>
</comment>
<keyword evidence="14" id="KW-1185">Reference proteome</keyword>
<feature type="compositionally biased region" description="Basic and acidic residues" evidence="10">
    <location>
        <begin position="1"/>
        <end position="13"/>
    </location>
</feature>
<evidence type="ECO:0000259" key="12">
    <source>
        <dbReference type="PROSITE" id="PS51864"/>
    </source>
</evidence>
<dbReference type="GO" id="GO:0006508">
    <property type="term" value="P:proteolysis"/>
    <property type="evidence" value="ECO:0007669"/>
    <property type="project" value="UniProtKB-KW"/>
</dbReference>
<evidence type="ECO:0000256" key="5">
    <source>
        <dbReference type="ARBA" id="ARBA00022833"/>
    </source>
</evidence>
<dbReference type="SMART" id="SM00042">
    <property type="entry name" value="CUB"/>
    <property type="match status" value="2"/>
</dbReference>
<evidence type="ECO:0000256" key="8">
    <source>
        <dbReference type="PROSITE-ProRule" id="PRU00059"/>
    </source>
</evidence>
<dbReference type="InterPro" id="IPR006026">
    <property type="entry name" value="Peptidase_Metallo"/>
</dbReference>
<dbReference type="AlphaFoldDB" id="A0AAW0UJC1"/>
<feature type="domain" description="CUB" evidence="11">
    <location>
        <begin position="652"/>
        <end position="769"/>
    </location>
</feature>
<dbReference type="Pfam" id="PF00431">
    <property type="entry name" value="CUB"/>
    <property type="match status" value="2"/>
</dbReference>
<keyword evidence="2 9" id="KW-0645">Protease</keyword>
<dbReference type="PROSITE" id="PS01180">
    <property type="entry name" value="CUB"/>
    <property type="match status" value="2"/>
</dbReference>
<dbReference type="PANTHER" id="PTHR10127:SF850">
    <property type="entry name" value="METALLOENDOPEPTIDASE"/>
    <property type="match status" value="1"/>
</dbReference>
<dbReference type="PROSITE" id="PS51864">
    <property type="entry name" value="ASTACIN"/>
    <property type="match status" value="1"/>
</dbReference>
<dbReference type="SMART" id="SM00235">
    <property type="entry name" value="ZnMc"/>
    <property type="match status" value="1"/>
</dbReference>
<dbReference type="CDD" id="cd00041">
    <property type="entry name" value="CUB"/>
    <property type="match status" value="2"/>
</dbReference>
<proteinExistence type="predicted"/>
<evidence type="ECO:0000256" key="6">
    <source>
        <dbReference type="ARBA" id="ARBA00023049"/>
    </source>
</evidence>
<sequence>MGRVEGHTREHMGESGLSEAQKSKMYGAERRAGCDGWLTAAPPLRYMGLTGDVQKLLEPRTPDDTSSNTTITAAQLNQPLGGPSEELTLNSLNGKGDFQPEAEGRKATAFSSLYWPDGSDGLPLVPYVVVNLSAISAERSTSEDFVEKFYGCDLRSTEMHYCRFGAVAFTWEAAPEYRRAVQRAMAYWMLHTCIKFVEVREPTGPHLRLVRGSVCRSAVGRVSKTGQDVVIGQGCRKFGRIVRLLARALGWYDEHNRPDRDLYVHVNEENVVPFLRYRLGKLPSQLVADFGLPYDFTSLMHADAQFLSINGKTTLATLNPLLQGLIGQSRGLSHRDKLLANLMYRCTAKWIQACGLAEERCSEGGYTKRDCSCACPAGTSGVRCENVTGQYYDSLVPACTEVVQTQTNISSPGHPGNYDRDIWCVKWIKAPPCYTPVITFHAFHLYGRNTYRDDRPLCYLDFLEIRSHSLYSGEVYCDKEISSGQIFTSSSGDLVLYFKTQTDYFPGWAASVTFNPISGCLSNETTPILTTTDTGTSSPNPNCGLEDKRRRYHWTSPKFPCQNYPNNFTCIIRGGSRRPFWAIFQFNVFQLSLGCGDLVTLSLPFSRQVVFCGTRSRPYLAPTFNFEASFTTDADRTDIGFNITVTPKRSPCHKRVLLTENDTLGNVSIWKTGRVKQLVLCEWWIEAPQGSRLRVERVMTTLAWTKNCKSDYLVINGEGHRMYPADSSVIYCGRMNAVAPLTTSGNLLLVVYRARVPWSKGFVLHYKILT</sequence>
<reference evidence="13 14" key="1">
    <citation type="submission" date="2023-03" db="EMBL/GenBank/DDBJ databases">
        <title>High-quality genome of Scylla paramamosain provides insights in environmental adaptation.</title>
        <authorList>
            <person name="Zhang L."/>
        </authorList>
    </citation>
    <scope>NUCLEOTIDE SEQUENCE [LARGE SCALE GENOMIC DNA]</scope>
    <source>
        <strain evidence="13">LZ_2023a</strain>
        <tissue evidence="13">Muscle</tissue>
    </source>
</reference>
<dbReference type="EMBL" id="JARAKH010000010">
    <property type="protein sequence ID" value="KAK8400259.1"/>
    <property type="molecule type" value="Genomic_DNA"/>
</dbReference>
<organism evidence="13 14">
    <name type="scientific">Scylla paramamosain</name>
    <name type="common">Mud crab</name>
    <dbReference type="NCBI Taxonomy" id="85552"/>
    <lineage>
        <taxon>Eukaryota</taxon>
        <taxon>Metazoa</taxon>
        <taxon>Ecdysozoa</taxon>
        <taxon>Arthropoda</taxon>
        <taxon>Crustacea</taxon>
        <taxon>Multicrustacea</taxon>
        <taxon>Malacostraca</taxon>
        <taxon>Eumalacostraca</taxon>
        <taxon>Eucarida</taxon>
        <taxon>Decapoda</taxon>
        <taxon>Pleocyemata</taxon>
        <taxon>Brachyura</taxon>
        <taxon>Eubrachyura</taxon>
        <taxon>Portunoidea</taxon>
        <taxon>Portunidae</taxon>
        <taxon>Portuninae</taxon>
        <taxon>Scylla</taxon>
    </lineage>
</organism>
<dbReference type="Gene3D" id="2.60.120.290">
    <property type="entry name" value="Spermadhesin, CUB domain"/>
    <property type="match status" value="2"/>
</dbReference>
<dbReference type="Gene3D" id="3.40.390.10">
    <property type="entry name" value="Collagenase (Catalytic Domain)"/>
    <property type="match status" value="1"/>
</dbReference>
<dbReference type="InterPro" id="IPR024079">
    <property type="entry name" value="MetalloPept_cat_dom_sf"/>
</dbReference>
<keyword evidence="5 9" id="KW-0862">Zinc</keyword>
<name>A0AAW0UJC1_SCYPA</name>
<keyword evidence="4 9" id="KW-0378">Hydrolase</keyword>
<dbReference type="Proteomes" id="UP001487740">
    <property type="component" value="Unassembled WGS sequence"/>
</dbReference>
<feature type="domain" description="Peptidase M12A" evidence="12">
    <location>
        <begin position="133"/>
        <end position="347"/>
    </location>
</feature>
<evidence type="ECO:0000256" key="10">
    <source>
        <dbReference type="SAM" id="MobiDB-lite"/>
    </source>
</evidence>
<keyword evidence="7" id="KW-1015">Disulfide bond</keyword>
<feature type="region of interest" description="Disordered" evidence="10">
    <location>
        <begin position="1"/>
        <end position="22"/>
    </location>
</feature>
<evidence type="ECO:0000256" key="2">
    <source>
        <dbReference type="ARBA" id="ARBA00022670"/>
    </source>
</evidence>
<gene>
    <name evidence="13" type="ORF">O3P69_003158</name>
</gene>
<keyword evidence="3 9" id="KW-0479">Metal-binding</keyword>
<dbReference type="GO" id="GO:0004222">
    <property type="term" value="F:metalloendopeptidase activity"/>
    <property type="evidence" value="ECO:0007669"/>
    <property type="project" value="UniProtKB-UniRule"/>
</dbReference>
<protein>
    <recommendedName>
        <fullName evidence="9">Metalloendopeptidase</fullName>
        <ecNumber evidence="9">3.4.24.-</ecNumber>
    </recommendedName>
</protein>
<evidence type="ECO:0000259" key="11">
    <source>
        <dbReference type="PROSITE" id="PS01180"/>
    </source>
</evidence>
<keyword evidence="1" id="KW-0245">EGF-like domain</keyword>
<comment type="caution">
    <text evidence="8">Lacks conserved residue(s) required for the propagation of feature annotation.</text>
</comment>
<evidence type="ECO:0000256" key="3">
    <source>
        <dbReference type="ARBA" id="ARBA00022723"/>
    </source>
</evidence>
<dbReference type="InterPro" id="IPR000859">
    <property type="entry name" value="CUB_dom"/>
</dbReference>
<dbReference type="PANTHER" id="PTHR10127">
    <property type="entry name" value="DISCOIDIN, CUB, EGF, LAMININ , AND ZINC METALLOPROTEASE DOMAIN CONTAINING"/>
    <property type="match status" value="1"/>
</dbReference>
<dbReference type="EC" id="3.4.24.-" evidence="9"/>
<keyword evidence="6 9" id="KW-0482">Metalloprotease</keyword>
<dbReference type="SUPFAM" id="SSF55486">
    <property type="entry name" value="Metalloproteases ('zincins'), catalytic domain"/>
    <property type="match status" value="1"/>
</dbReference>
<dbReference type="InterPro" id="IPR035914">
    <property type="entry name" value="Sperma_CUB_dom_sf"/>
</dbReference>
<dbReference type="PRINTS" id="PR00480">
    <property type="entry name" value="ASTACIN"/>
</dbReference>